<accession>A0ABT8CG09</accession>
<dbReference type="Pfam" id="PF07883">
    <property type="entry name" value="Cupin_2"/>
    <property type="match status" value="1"/>
</dbReference>
<feature type="domain" description="Cupin type-2" evidence="3">
    <location>
        <begin position="181"/>
        <end position="249"/>
    </location>
</feature>
<dbReference type="Gene3D" id="2.60.120.10">
    <property type="entry name" value="Jelly Rolls"/>
    <property type="match status" value="1"/>
</dbReference>
<dbReference type="InterPro" id="IPR014710">
    <property type="entry name" value="RmlC-like_jellyroll"/>
</dbReference>
<organism evidence="4 5">
    <name type="scientific">Cyclobacterium jeungdonense</name>
    <dbReference type="NCBI Taxonomy" id="708087"/>
    <lineage>
        <taxon>Bacteria</taxon>
        <taxon>Pseudomonadati</taxon>
        <taxon>Bacteroidota</taxon>
        <taxon>Cytophagia</taxon>
        <taxon>Cytophagales</taxon>
        <taxon>Cyclobacteriaceae</taxon>
        <taxon>Cyclobacterium</taxon>
    </lineage>
</organism>
<evidence type="ECO:0000259" key="3">
    <source>
        <dbReference type="Pfam" id="PF07883"/>
    </source>
</evidence>
<keyword evidence="2" id="KW-0732">Signal</keyword>
<feature type="chain" id="PRO_5045133675" evidence="2">
    <location>
        <begin position="19"/>
        <end position="258"/>
    </location>
</feature>
<dbReference type="PANTHER" id="PTHR35848">
    <property type="entry name" value="OXALATE-BINDING PROTEIN"/>
    <property type="match status" value="1"/>
</dbReference>
<dbReference type="PANTHER" id="PTHR35848:SF6">
    <property type="entry name" value="CUPIN TYPE-2 DOMAIN-CONTAINING PROTEIN"/>
    <property type="match status" value="1"/>
</dbReference>
<keyword evidence="1" id="KW-0479">Metal-binding</keyword>
<keyword evidence="5" id="KW-1185">Reference proteome</keyword>
<dbReference type="InterPro" id="IPR011051">
    <property type="entry name" value="RmlC_Cupin_sf"/>
</dbReference>
<gene>
    <name evidence="4" type="ORF">QWZ15_23075</name>
</gene>
<dbReference type="Proteomes" id="UP001236663">
    <property type="component" value="Unassembled WGS sequence"/>
</dbReference>
<dbReference type="InterPro" id="IPR013096">
    <property type="entry name" value="Cupin_2"/>
</dbReference>
<proteinExistence type="predicted"/>
<dbReference type="SUPFAM" id="SSF51182">
    <property type="entry name" value="RmlC-like cupins"/>
    <property type="match status" value="1"/>
</dbReference>
<evidence type="ECO:0000256" key="2">
    <source>
        <dbReference type="SAM" id="SignalP"/>
    </source>
</evidence>
<dbReference type="CDD" id="cd02209">
    <property type="entry name" value="cupin_XRE_C"/>
    <property type="match status" value="1"/>
</dbReference>
<comment type="caution">
    <text evidence="4">The sequence shown here is derived from an EMBL/GenBank/DDBJ whole genome shotgun (WGS) entry which is preliminary data.</text>
</comment>
<dbReference type="RefSeq" id="WP_163382817.1">
    <property type="nucleotide sequence ID" value="NZ_JAUFQS010000047.1"/>
</dbReference>
<reference evidence="5" key="1">
    <citation type="journal article" date="2019" name="Int. J. Syst. Evol. Microbiol.">
        <title>The Global Catalogue of Microorganisms (GCM) 10K type strain sequencing project: providing services to taxonomists for standard genome sequencing and annotation.</title>
        <authorList>
            <consortium name="The Broad Institute Genomics Platform"/>
            <consortium name="The Broad Institute Genome Sequencing Center for Infectious Disease"/>
            <person name="Wu L."/>
            <person name="Ma J."/>
        </authorList>
    </citation>
    <scope>NUCLEOTIDE SEQUENCE [LARGE SCALE GENOMIC DNA]</scope>
    <source>
        <strain evidence="5">CECT 7706</strain>
    </source>
</reference>
<dbReference type="EMBL" id="JAUFQS010000047">
    <property type="protein sequence ID" value="MDN3690723.1"/>
    <property type="molecule type" value="Genomic_DNA"/>
</dbReference>
<evidence type="ECO:0000256" key="1">
    <source>
        <dbReference type="ARBA" id="ARBA00022723"/>
    </source>
</evidence>
<sequence>MKTLSLILLAMAFTQVHAQQNQPHPSAVFEYRMLPVTTREMAEVRHLMNWPTKTLENFHVEQLDLKATESIELDDDKEMLVLVLNGALQLETDNSTEVMEERSIAWLPRNKNFKMAPQNSSASVYLIRWDVDGDANKVAVDRPEAKIFHYDAMDFQETAKGGRRAVMREETETLQELEMHITTLKEGEKSHDPHVHADEEIILVLQGHVAEHINGTEYQLGPGSLVFLSAYDPHGIRNVGEGECEYYAIRWITAKTGK</sequence>
<name>A0ABT8CG09_9BACT</name>
<dbReference type="InterPro" id="IPR051610">
    <property type="entry name" value="GPI/OXD"/>
</dbReference>
<evidence type="ECO:0000313" key="5">
    <source>
        <dbReference type="Proteomes" id="UP001236663"/>
    </source>
</evidence>
<evidence type="ECO:0000313" key="4">
    <source>
        <dbReference type="EMBL" id="MDN3690723.1"/>
    </source>
</evidence>
<protein>
    <submittedName>
        <fullName evidence="4">Cupin domain-containing protein</fullName>
    </submittedName>
</protein>
<feature type="signal peptide" evidence="2">
    <location>
        <begin position="1"/>
        <end position="18"/>
    </location>
</feature>